<sequence>MINGTRFRIDTDIARQTALSARIARGQSDISTTMRLQSASDDPAASARIAVLRGEAIDAVAWKTNIGAATALAARVDSNLGNVGTLLVRARELVTSGASDTLSTSDRASIASELANLADQIDGLSAETDSSGARLYPSGAALQIPMGKNLTLTATTTVSDAFTVTLPSGALDIATILRNAAAAMSGSTAARAAAVSDVGAASDHISAVNGEQGMRAARIDAVANRLTTVSTNGTEELSSLQQTDVAATIAHISADQLSLNAAQAIFAKVNKQTLFDLIG</sequence>
<dbReference type="PRINTS" id="PR00207">
    <property type="entry name" value="FLAGELLIN"/>
</dbReference>
<keyword evidence="6" id="KW-0282">Flagellum</keyword>
<evidence type="ECO:0000256" key="4">
    <source>
        <dbReference type="ARBA" id="ARBA00023143"/>
    </source>
</evidence>
<feature type="domain" description="Flagellin N-terminal" evidence="5">
    <location>
        <begin position="22"/>
        <end position="135"/>
    </location>
</feature>
<accession>A0A494T795</accession>
<proteinExistence type="inferred from homology"/>
<gene>
    <name evidence="6" type="ORF">D3Y57_04050</name>
</gene>
<comment type="similarity">
    <text evidence="3">Belongs to the bacterial flagellin family.</text>
</comment>
<evidence type="ECO:0000313" key="7">
    <source>
        <dbReference type="Proteomes" id="UP000276254"/>
    </source>
</evidence>
<dbReference type="GO" id="GO:0009288">
    <property type="term" value="C:bacterial-type flagellum"/>
    <property type="evidence" value="ECO:0007669"/>
    <property type="project" value="UniProtKB-SubCell"/>
</dbReference>
<dbReference type="GO" id="GO:0005576">
    <property type="term" value="C:extracellular region"/>
    <property type="evidence" value="ECO:0007669"/>
    <property type="project" value="UniProtKB-SubCell"/>
</dbReference>
<dbReference type="AlphaFoldDB" id="A0A494T795"/>
<dbReference type="Proteomes" id="UP000276254">
    <property type="component" value="Plasmid unnamed1"/>
</dbReference>
<organism evidence="6 7">
    <name type="scientific">Sphingomonas paeninsulae</name>
    <dbReference type="NCBI Taxonomy" id="2319844"/>
    <lineage>
        <taxon>Bacteria</taxon>
        <taxon>Pseudomonadati</taxon>
        <taxon>Pseudomonadota</taxon>
        <taxon>Alphaproteobacteria</taxon>
        <taxon>Sphingomonadales</taxon>
        <taxon>Sphingomonadaceae</taxon>
        <taxon>Sphingomonas</taxon>
    </lineage>
</organism>
<dbReference type="EMBL" id="CP032828">
    <property type="protein sequence ID" value="AYJ85207.1"/>
    <property type="molecule type" value="Genomic_DNA"/>
</dbReference>
<keyword evidence="6" id="KW-0614">Plasmid</keyword>
<dbReference type="OrthoDB" id="7389561at2"/>
<dbReference type="RefSeq" id="WP_121151570.1">
    <property type="nucleotide sequence ID" value="NZ_CP032828.1"/>
</dbReference>
<name>A0A494T795_SPHPE</name>
<evidence type="ECO:0000256" key="1">
    <source>
        <dbReference type="ARBA" id="ARBA00004365"/>
    </source>
</evidence>
<evidence type="ECO:0000259" key="5">
    <source>
        <dbReference type="Pfam" id="PF00669"/>
    </source>
</evidence>
<reference evidence="6 7" key="1">
    <citation type="submission" date="2018-09" db="EMBL/GenBank/DDBJ databases">
        <title>Sphingomonas peninsula sp. nov., isolated from fildes peninsula, Antarctic soil.</title>
        <authorList>
            <person name="Yingchao G."/>
        </authorList>
    </citation>
    <scope>NUCLEOTIDE SEQUENCE [LARGE SCALE GENOMIC DNA]</scope>
    <source>
        <strain evidence="6 7">YZ-8</strain>
        <plasmid evidence="6 7">unnamed1</plasmid>
    </source>
</reference>
<dbReference type="SUPFAM" id="SSF64518">
    <property type="entry name" value="Phase 1 flagellin"/>
    <property type="match status" value="1"/>
</dbReference>
<protein>
    <submittedName>
        <fullName evidence="6">Flagellin-like protein</fullName>
    </submittedName>
</protein>
<comment type="subcellular location">
    <subcellularLocation>
        <location evidence="1">Bacterial flagellum</location>
    </subcellularLocation>
    <subcellularLocation>
        <location evidence="2">Secreted</location>
    </subcellularLocation>
</comment>
<dbReference type="Pfam" id="PF00669">
    <property type="entry name" value="Flagellin_N"/>
    <property type="match status" value="1"/>
</dbReference>
<dbReference type="InterPro" id="IPR001029">
    <property type="entry name" value="Flagellin_N"/>
</dbReference>
<dbReference type="InterPro" id="IPR001492">
    <property type="entry name" value="Flagellin"/>
</dbReference>
<evidence type="ECO:0000256" key="2">
    <source>
        <dbReference type="ARBA" id="ARBA00004613"/>
    </source>
</evidence>
<keyword evidence="7" id="KW-1185">Reference proteome</keyword>
<evidence type="ECO:0000256" key="3">
    <source>
        <dbReference type="ARBA" id="ARBA00005709"/>
    </source>
</evidence>
<dbReference type="GO" id="GO:0005198">
    <property type="term" value="F:structural molecule activity"/>
    <property type="evidence" value="ECO:0007669"/>
    <property type="project" value="InterPro"/>
</dbReference>
<dbReference type="Gene3D" id="1.20.1330.10">
    <property type="entry name" value="f41 fragment of flagellin, N-terminal domain"/>
    <property type="match status" value="1"/>
</dbReference>
<dbReference type="PANTHER" id="PTHR42792">
    <property type="entry name" value="FLAGELLIN"/>
    <property type="match status" value="1"/>
</dbReference>
<dbReference type="PANTHER" id="PTHR42792:SF1">
    <property type="entry name" value="FLAGELLAR HOOK-ASSOCIATED PROTEIN 3"/>
    <property type="match status" value="1"/>
</dbReference>
<evidence type="ECO:0000313" key="6">
    <source>
        <dbReference type="EMBL" id="AYJ85207.1"/>
    </source>
</evidence>
<keyword evidence="6" id="KW-0969">Cilium</keyword>
<dbReference type="KEGG" id="spha:D3Y57_04050"/>
<geneLocation type="plasmid" evidence="6">
    <name>unnamed1</name>
</geneLocation>
<keyword evidence="6" id="KW-0966">Cell projection</keyword>
<keyword evidence="4" id="KW-0975">Bacterial flagellum</keyword>